<evidence type="ECO:0000256" key="3">
    <source>
        <dbReference type="ARBA" id="ARBA00022737"/>
    </source>
</evidence>
<evidence type="ECO:0000256" key="10">
    <source>
        <dbReference type="ARBA" id="ARBA00023170"/>
    </source>
</evidence>
<evidence type="ECO:0000259" key="15">
    <source>
        <dbReference type="PROSITE" id="PS51030"/>
    </source>
</evidence>
<evidence type="ECO:0000313" key="17">
    <source>
        <dbReference type="Proteomes" id="UP000008549"/>
    </source>
</evidence>
<dbReference type="STRING" id="6238.A8WTQ1"/>
<dbReference type="PROSITE" id="PS51030">
    <property type="entry name" value="NUCLEAR_REC_DBD_2"/>
    <property type="match status" value="1"/>
</dbReference>
<dbReference type="GO" id="GO:0008270">
    <property type="term" value="F:zinc ion binding"/>
    <property type="evidence" value="ECO:0007669"/>
    <property type="project" value="UniProtKB-KW"/>
</dbReference>
<evidence type="ECO:0000256" key="12">
    <source>
        <dbReference type="PROSITE-ProRule" id="PRU00317"/>
    </source>
</evidence>
<dbReference type="AlphaFoldDB" id="A8WTQ1"/>
<dbReference type="InterPro" id="IPR033133">
    <property type="entry name" value="PUM-HD"/>
</dbReference>
<feature type="repeat" description="Pumilio" evidence="12">
    <location>
        <begin position="248"/>
        <end position="285"/>
    </location>
</feature>
<dbReference type="Pfam" id="PF00105">
    <property type="entry name" value="zf-C4"/>
    <property type="match status" value="1"/>
</dbReference>
<dbReference type="InParanoid" id="A8WTQ1"/>
<feature type="domain" description="Nuclear receptor" evidence="15">
    <location>
        <begin position="629"/>
        <end position="701"/>
    </location>
</feature>
<dbReference type="EMBL" id="HE601438">
    <property type="protein sequence ID" value="CAP23863.2"/>
    <property type="molecule type" value="Genomic_DNA"/>
</dbReference>
<protein>
    <submittedName>
        <fullName evidence="16">Protein CBG02701</fullName>
    </submittedName>
</protein>
<dbReference type="PANTHER" id="PTHR12537:SF112">
    <property type="entry name" value="FEM-3 MRNA-BINDING FACTOR 1-RELATED"/>
    <property type="match status" value="1"/>
</dbReference>
<organism evidence="16 17">
    <name type="scientific">Caenorhabditis briggsae</name>
    <dbReference type="NCBI Taxonomy" id="6238"/>
    <lineage>
        <taxon>Eukaryota</taxon>
        <taxon>Metazoa</taxon>
        <taxon>Ecdysozoa</taxon>
        <taxon>Nematoda</taxon>
        <taxon>Chromadorea</taxon>
        <taxon>Rhabditida</taxon>
        <taxon>Rhabditina</taxon>
        <taxon>Rhabditomorpha</taxon>
        <taxon>Rhabditoidea</taxon>
        <taxon>Rhabditidae</taxon>
        <taxon>Peloderinae</taxon>
        <taxon>Caenorhabditis</taxon>
    </lineage>
</organism>
<keyword evidence="7" id="KW-0805">Transcription regulation</keyword>
<keyword evidence="6" id="KW-0862">Zinc</keyword>
<dbReference type="InterPro" id="IPR016024">
    <property type="entry name" value="ARM-type_fold"/>
</dbReference>
<dbReference type="FunCoup" id="A8WTQ1">
    <property type="interactions" value="41"/>
</dbReference>
<proteinExistence type="predicted"/>
<dbReference type="InterPro" id="IPR001628">
    <property type="entry name" value="Znf_hrmn_rcpt"/>
</dbReference>
<dbReference type="GO" id="GO:0005737">
    <property type="term" value="C:cytoplasm"/>
    <property type="evidence" value="ECO:0000318"/>
    <property type="project" value="GO_Central"/>
</dbReference>
<dbReference type="SUPFAM" id="SSF48371">
    <property type="entry name" value="ARM repeat"/>
    <property type="match status" value="1"/>
</dbReference>
<sequence>MDRGSFSNSRRARHFGRTYQSVQSSPSSADFYGSPGFYGGSPIPFMRSPLPRMTRETSISPAFFDDVKSSCLPLPLAGLNLDENNNHVKRRTTPSCDDRSDSISKYMQATRLLSLPAWALDENHEIRNDLTLKRVVHEDLILSFCMDKAGCHFLQSNYFGGNTMDAGIRRRINREVLGSKDIFLTICKSGFGNFFMQCVIEHSNHTEQEIIKKYIISDIKALCLDKSACRVVQTALEKLHCGDAIVAAIASKNWLMAICTDRNANHIMQKIIKKFSPSRWEFLVSFFIKNDQENILYICRDKYGCRVVQTIVEVLSIETDNQIEANEKARVLRRLMSKILTKCPTLAHNEFANYIIQHIIETPGILSKYRDTIIETCLLRNLLSMSQEKYASHVIERAFVYAPLSLIAEMMDEIFDGYIPHPETGKDALDILLFHQFGNYVVQRMLKTCIDAVTGQRDTLDEVNYSKRFENWFNKLYVRVRREKARLMRFSSGKKMLEILQGMENSYHFPYGDSPSASTNGDRLSFGSYYEFDFKDSNFPMSHEELTYTTLEKSPLCTTNQYNLNPDTPSMDEPTPAAQDNTVYGDPHQSYSNIAYNQQFINSKENTVSPAVPHADHIHMSAWLTKFNKKMRSVCGDKASGIHYGVMLCEGCKAFRIKSCQTDYACRRVKSCEISRENCICKYCRYQKCLQVGMTKVTVHVSRRQKHVASKKLLPAADLEFLEKANEIVVLHMETCNYTTKKVKKLVKKQLGLAFGTDDRLNRLSA</sequence>
<evidence type="ECO:0000256" key="11">
    <source>
        <dbReference type="ARBA" id="ARBA00023242"/>
    </source>
</evidence>
<evidence type="ECO:0000256" key="2">
    <source>
        <dbReference type="ARBA" id="ARBA00022723"/>
    </source>
</evidence>
<dbReference type="eggNOG" id="KOG4846">
    <property type="taxonomic scope" value="Eukaryota"/>
</dbReference>
<evidence type="ECO:0000313" key="18">
    <source>
        <dbReference type="WormBase" id="CBG02701"/>
    </source>
</evidence>
<reference evidence="16 17" key="1">
    <citation type="journal article" date="2003" name="PLoS Biol.">
        <title>The genome sequence of Caenorhabditis briggsae: a platform for comparative genomics.</title>
        <authorList>
            <person name="Stein L.D."/>
            <person name="Bao Z."/>
            <person name="Blasiar D."/>
            <person name="Blumenthal T."/>
            <person name="Brent M.R."/>
            <person name="Chen N."/>
            <person name="Chinwalla A."/>
            <person name="Clarke L."/>
            <person name="Clee C."/>
            <person name="Coghlan A."/>
            <person name="Coulson A."/>
            <person name="D'Eustachio P."/>
            <person name="Fitch D.H."/>
            <person name="Fulton L.A."/>
            <person name="Fulton R.E."/>
            <person name="Griffiths-Jones S."/>
            <person name="Harris T.W."/>
            <person name="Hillier L.W."/>
            <person name="Kamath R."/>
            <person name="Kuwabara P.E."/>
            <person name="Mardis E.R."/>
            <person name="Marra M.A."/>
            <person name="Miner T.L."/>
            <person name="Minx P."/>
            <person name="Mullikin J.C."/>
            <person name="Plumb R.W."/>
            <person name="Rogers J."/>
            <person name="Schein J.E."/>
            <person name="Sohrmann M."/>
            <person name="Spieth J."/>
            <person name="Stajich J.E."/>
            <person name="Wei C."/>
            <person name="Willey D."/>
            <person name="Wilson R.K."/>
            <person name="Durbin R."/>
            <person name="Waterston R.H."/>
        </authorList>
    </citation>
    <scope>NUCLEOTIDE SEQUENCE [LARGE SCALE GENOMIC DNA]</scope>
    <source>
        <strain evidence="16 17">AF16</strain>
    </source>
</reference>
<evidence type="ECO:0000256" key="5">
    <source>
        <dbReference type="ARBA" id="ARBA00022782"/>
    </source>
</evidence>
<keyword evidence="3" id="KW-0677">Repeat</keyword>
<accession>A8WTQ1</accession>
<keyword evidence="11" id="KW-0539">Nucleus</keyword>
<evidence type="ECO:0000256" key="1">
    <source>
        <dbReference type="ARBA" id="ARBA00022473"/>
    </source>
</evidence>
<feature type="region of interest" description="Disordered" evidence="13">
    <location>
        <begin position="1"/>
        <end position="27"/>
    </location>
</feature>
<feature type="repeat" description="Pumilio" evidence="12">
    <location>
        <begin position="338"/>
        <end position="375"/>
    </location>
</feature>
<reference evidence="16 17" key="2">
    <citation type="journal article" date="2011" name="PLoS Genet.">
        <title>Caenorhabditis briggsae recombinant inbred line genotypes reveal inter-strain incompatibility and the evolution of recombination.</title>
        <authorList>
            <person name="Ross J.A."/>
            <person name="Koboldt D.C."/>
            <person name="Staisch J.E."/>
            <person name="Chamberlin H.M."/>
            <person name="Gupta B.P."/>
            <person name="Miller R.D."/>
            <person name="Baird S.E."/>
            <person name="Haag E.S."/>
        </authorList>
    </citation>
    <scope>NUCLEOTIDE SEQUENCE [LARGE SCALE GENOMIC DNA]</scope>
    <source>
        <strain evidence="16 17">AF16</strain>
    </source>
</reference>
<evidence type="ECO:0000256" key="7">
    <source>
        <dbReference type="ARBA" id="ARBA00023015"/>
    </source>
</evidence>
<evidence type="ECO:0000256" key="8">
    <source>
        <dbReference type="ARBA" id="ARBA00023125"/>
    </source>
</evidence>
<dbReference type="Proteomes" id="UP000008549">
    <property type="component" value="Unassembled WGS sequence"/>
</dbReference>
<dbReference type="GO" id="GO:0010608">
    <property type="term" value="P:post-transcriptional regulation of gene expression"/>
    <property type="evidence" value="ECO:0000318"/>
    <property type="project" value="GO_Central"/>
</dbReference>
<dbReference type="SMART" id="SM00399">
    <property type="entry name" value="ZnF_C4"/>
    <property type="match status" value="1"/>
</dbReference>
<dbReference type="SMART" id="SM00025">
    <property type="entry name" value="Pumilio"/>
    <property type="match status" value="7"/>
</dbReference>
<feature type="repeat" description="Pumilio" evidence="12">
    <location>
        <begin position="287"/>
        <end position="325"/>
    </location>
</feature>
<evidence type="ECO:0000313" key="16">
    <source>
        <dbReference type="EMBL" id="CAP23863.2"/>
    </source>
</evidence>
<dbReference type="OMA" id="RENCICK"/>
<keyword evidence="8" id="KW-0238">DNA-binding</keyword>
<evidence type="ECO:0000259" key="14">
    <source>
        <dbReference type="PROSITE" id="PS50303"/>
    </source>
</evidence>
<dbReference type="WormBase" id="CBG02701">
    <property type="protein sequence ID" value="CBP14597"/>
    <property type="gene ID" value="WBGene00025706"/>
    <property type="gene designation" value="Cbr-puf-1.1"/>
</dbReference>
<dbReference type="HOGENOM" id="CLU_364567_0_0_1"/>
<dbReference type="SUPFAM" id="SSF57716">
    <property type="entry name" value="Glucocorticoid receptor-like (DNA-binding domain)"/>
    <property type="match status" value="1"/>
</dbReference>
<dbReference type="PROSITE" id="PS50302">
    <property type="entry name" value="PUM"/>
    <property type="match status" value="3"/>
</dbReference>
<dbReference type="Gene3D" id="3.30.50.10">
    <property type="entry name" value="Erythroid Transcription Factor GATA-1, subunit A"/>
    <property type="match status" value="1"/>
</dbReference>
<gene>
    <name evidence="18" type="primary">puf-1.1</name>
    <name evidence="16 18" type="ORF">CBG02701</name>
    <name evidence="16" type="ORF">CBG_02701</name>
</gene>
<keyword evidence="5" id="KW-0221">Differentiation</keyword>
<keyword evidence="1" id="KW-0217">Developmental protein</keyword>
<keyword evidence="9" id="KW-0804">Transcription</keyword>
<dbReference type="eggNOG" id="KOG1488">
    <property type="taxonomic scope" value="Eukaryota"/>
</dbReference>
<evidence type="ECO:0000256" key="4">
    <source>
        <dbReference type="ARBA" id="ARBA00022771"/>
    </source>
</evidence>
<keyword evidence="4" id="KW-0863">Zinc-finger</keyword>
<evidence type="ECO:0000256" key="13">
    <source>
        <dbReference type="SAM" id="MobiDB-lite"/>
    </source>
</evidence>
<evidence type="ECO:0000256" key="6">
    <source>
        <dbReference type="ARBA" id="ARBA00022833"/>
    </source>
</evidence>
<dbReference type="PROSITE" id="PS50303">
    <property type="entry name" value="PUM_HD"/>
    <property type="match status" value="1"/>
</dbReference>
<keyword evidence="10" id="KW-0675">Receptor</keyword>
<dbReference type="Gene3D" id="1.25.10.10">
    <property type="entry name" value="Leucine-rich Repeat Variant"/>
    <property type="match status" value="1"/>
</dbReference>
<evidence type="ECO:0000256" key="9">
    <source>
        <dbReference type="ARBA" id="ARBA00023163"/>
    </source>
</evidence>
<name>A8WTQ1_CAEBR</name>
<dbReference type="InterPro" id="IPR001313">
    <property type="entry name" value="Pumilio_RNA-bd_rpt"/>
</dbReference>
<dbReference type="InterPro" id="IPR011989">
    <property type="entry name" value="ARM-like"/>
</dbReference>
<dbReference type="GO" id="GO:0003700">
    <property type="term" value="F:DNA-binding transcription factor activity"/>
    <property type="evidence" value="ECO:0007669"/>
    <property type="project" value="InterPro"/>
</dbReference>
<dbReference type="Pfam" id="PF00806">
    <property type="entry name" value="PUF"/>
    <property type="match status" value="8"/>
</dbReference>
<feature type="domain" description="PUM-HD" evidence="14">
    <location>
        <begin position="112"/>
        <end position="504"/>
    </location>
</feature>
<dbReference type="PANTHER" id="PTHR12537">
    <property type="entry name" value="RNA BINDING PROTEIN PUMILIO-RELATED"/>
    <property type="match status" value="1"/>
</dbReference>
<dbReference type="GO" id="GO:0043565">
    <property type="term" value="F:sequence-specific DNA binding"/>
    <property type="evidence" value="ECO:0007669"/>
    <property type="project" value="InterPro"/>
</dbReference>
<keyword evidence="17" id="KW-1185">Reference proteome</keyword>
<dbReference type="GO" id="GO:0005634">
    <property type="term" value="C:nucleus"/>
    <property type="evidence" value="ECO:0000318"/>
    <property type="project" value="GO_Central"/>
</dbReference>
<feature type="compositionally biased region" description="Polar residues" evidence="13">
    <location>
        <begin position="18"/>
        <end position="27"/>
    </location>
</feature>
<dbReference type="GO" id="GO:0003730">
    <property type="term" value="F:mRNA 3'-UTR binding"/>
    <property type="evidence" value="ECO:0000318"/>
    <property type="project" value="GO_Central"/>
</dbReference>
<dbReference type="InterPro" id="IPR013088">
    <property type="entry name" value="Znf_NHR/GATA"/>
</dbReference>
<dbReference type="GO" id="GO:0030154">
    <property type="term" value="P:cell differentiation"/>
    <property type="evidence" value="ECO:0007669"/>
    <property type="project" value="UniProtKB-KW"/>
</dbReference>
<keyword evidence="2" id="KW-0479">Metal-binding</keyword>
<dbReference type="PRINTS" id="PR00047">
    <property type="entry name" value="STROIDFINGER"/>
</dbReference>